<name>A0A0P1AYQ9_PLAHL</name>
<dbReference type="PANTHER" id="PTHR19446">
    <property type="entry name" value="REVERSE TRANSCRIPTASES"/>
    <property type="match status" value="1"/>
</dbReference>
<keyword evidence="2" id="KW-0695">RNA-directed DNA polymerase</keyword>
<keyword evidence="2" id="KW-0548">Nucleotidyltransferase</keyword>
<protein>
    <submittedName>
        <fullName evidence="2">FOG: Reverse transcriptase</fullName>
    </submittedName>
</protein>
<dbReference type="SUPFAM" id="SSF56672">
    <property type="entry name" value="DNA/RNA polymerases"/>
    <property type="match status" value="1"/>
</dbReference>
<dbReference type="GO" id="GO:0003964">
    <property type="term" value="F:RNA-directed DNA polymerase activity"/>
    <property type="evidence" value="ECO:0007669"/>
    <property type="project" value="UniProtKB-KW"/>
</dbReference>
<dbReference type="InterPro" id="IPR000477">
    <property type="entry name" value="RT_dom"/>
</dbReference>
<dbReference type="AlphaFoldDB" id="A0A0P1AYQ9"/>
<keyword evidence="3" id="KW-1185">Reference proteome</keyword>
<dbReference type="Proteomes" id="UP000054928">
    <property type="component" value="Unassembled WGS sequence"/>
</dbReference>
<organism evidence="2 3">
    <name type="scientific">Plasmopara halstedii</name>
    <name type="common">Downy mildew of sunflower</name>
    <dbReference type="NCBI Taxonomy" id="4781"/>
    <lineage>
        <taxon>Eukaryota</taxon>
        <taxon>Sar</taxon>
        <taxon>Stramenopiles</taxon>
        <taxon>Oomycota</taxon>
        <taxon>Peronosporomycetes</taxon>
        <taxon>Peronosporales</taxon>
        <taxon>Peronosporaceae</taxon>
        <taxon>Plasmopara</taxon>
    </lineage>
</organism>
<evidence type="ECO:0000313" key="3">
    <source>
        <dbReference type="Proteomes" id="UP000054928"/>
    </source>
</evidence>
<dbReference type="RefSeq" id="XP_024582773.1">
    <property type="nucleotide sequence ID" value="XM_024717256.1"/>
</dbReference>
<feature type="domain" description="Reverse transcriptase" evidence="1">
    <location>
        <begin position="213"/>
        <end position="328"/>
    </location>
</feature>
<evidence type="ECO:0000259" key="1">
    <source>
        <dbReference type="Pfam" id="PF00078"/>
    </source>
</evidence>
<accession>A0A0P1AYQ9</accession>
<dbReference type="InterPro" id="IPR043502">
    <property type="entry name" value="DNA/RNA_pol_sf"/>
</dbReference>
<keyword evidence="2" id="KW-0808">Transferase</keyword>
<dbReference type="Pfam" id="PF00078">
    <property type="entry name" value="RVT_1"/>
    <property type="match status" value="1"/>
</dbReference>
<sequence>MTNDENTALLDTLSDKFDKNDDLESSMVKAIENASNPDHIVKSAAANPLAFNMHSTSEQQTANVQQVFFCPVDTSLRRVSIEGVVTSSGDVSTNPHENLLPFTEHWGSKMGNANSPTCITPPPDDGKQLLDSVLRFVTDSDLEILDAELTTADLACAIGHMKATSSPGMDGLTAGFYQVAPDVFDECFVVIFNDRLRRGKLLVSQHKSAVVLIHKKGLRTEPGNYRPIALVAVDFKMLSKALTYRLQNVIVNLIHPDPKGFVNGRSIHHHVRFLADLQDLVTNQDKEAYAMFLAFQKSFDRVNWAYIFRLLVRMGFGKKFVTYIQLLYTKPKATYLSTAISSRPYIPHAA</sequence>
<proteinExistence type="predicted"/>
<reference evidence="3" key="1">
    <citation type="submission" date="2014-09" db="EMBL/GenBank/DDBJ databases">
        <authorList>
            <person name="Sharma Rahul"/>
            <person name="Thines Marco"/>
        </authorList>
    </citation>
    <scope>NUCLEOTIDE SEQUENCE [LARGE SCALE GENOMIC DNA]</scope>
</reference>
<dbReference type="EMBL" id="CCYD01002047">
    <property type="protein sequence ID" value="CEG46404.1"/>
    <property type="molecule type" value="Genomic_DNA"/>
</dbReference>
<dbReference type="OrthoDB" id="161877at2759"/>
<evidence type="ECO:0000313" key="2">
    <source>
        <dbReference type="EMBL" id="CEG46404.1"/>
    </source>
</evidence>
<dbReference type="GeneID" id="36397862"/>